<accession>A0ABQ5VC02</accession>
<organism evidence="1 2">
    <name type="scientific">Algimonas ampicilliniresistens</name>
    <dbReference type="NCBI Taxonomy" id="1298735"/>
    <lineage>
        <taxon>Bacteria</taxon>
        <taxon>Pseudomonadati</taxon>
        <taxon>Pseudomonadota</taxon>
        <taxon>Alphaproteobacteria</taxon>
        <taxon>Maricaulales</taxon>
        <taxon>Robiginitomaculaceae</taxon>
        <taxon>Algimonas</taxon>
    </lineage>
</organism>
<reference evidence="1" key="2">
    <citation type="submission" date="2023-01" db="EMBL/GenBank/DDBJ databases">
        <title>Draft genome sequence of Algimonas ampicilliniresistens strain NBRC 108219.</title>
        <authorList>
            <person name="Sun Q."/>
            <person name="Mori K."/>
        </authorList>
    </citation>
    <scope>NUCLEOTIDE SEQUENCE</scope>
    <source>
        <strain evidence="1">NBRC 108219</strain>
    </source>
</reference>
<dbReference type="EMBL" id="BSNK01000002">
    <property type="protein sequence ID" value="GLQ24239.1"/>
    <property type="molecule type" value="Genomic_DNA"/>
</dbReference>
<evidence type="ECO:0008006" key="3">
    <source>
        <dbReference type="Google" id="ProtNLM"/>
    </source>
</evidence>
<dbReference type="InterPro" id="IPR010727">
    <property type="entry name" value="DUF1302"/>
</dbReference>
<gene>
    <name evidence="1" type="ORF">GCM10007853_21130</name>
</gene>
<proteinExistence type="predicted"/>
<reference evidence="1" key="1">
    <citation type="journal article" date="2014" name="Int. J. Syst. Evol. Microbiol.">
        <title>Complete genome of a new Firmicutes species belonging to the dominant human colonic microbiota ('Ruminococcus bicirculans') reveals two chromosomes and a selective capacity to utilize plant glucans.</title>
        <authorList>
            <consortium name="NISC Comparative Sequencing Program"/>
            <person name="Wegmann U."/>
            <person name="Louis P."/>
            <person name="Goesmann A."/>
            <person name="Henrissat B."/>
            <person name="Duncan S.H."/>
            <person name="Flint H.J."/>
        </authorList>
    </citation>
    <scope>NUCLEOTIDE SEQUENCE</scope>
    <source>
        <strain evidence="1">NBRC 108219</strain>
    </source>
</reference>
<dbReference type="Pfam" id="PF06980">
    <property type="entry name" value="DUF1302"/>
    <property type="match status" value="1"/>
</dbReference>
<dbReference type="Proteomes" id="UP001161391">
    <property type="component" value="Unassembled WGS sequence"/>
</dbReference>
<evidence type="ECO:0000313" key="1">
    <source>
        <dbReference type="EMBL" id="GLQ24239.1"/>
    </source>
</evidence>
<comment type="caution">
    <text evidence="1">The sequence shown here is derived from an EMBL/GenBank/DDBJ whole genome shotgun (WGS) entry which is preliminary data.</text>
</comment>
<dbReference type="SUPFAM" id="SSF56935">
    <property type="entry name" value="Porins"/>
    <property type="match status" value="1"/>
</dbReference>
<evidence type="ECO:0000313" key="2">
    <source>
        <dbReference type="Proteomes" id="UP001161391"/>
    </source>
</evidence>
<protein>
    <recommendedName>
        <fullName evidence="3">DUF1302 family protein</fullName>
    </recommendedName>
</protein>
<keyword evidence="2" id="KW-1185">Reference proteome</keyword>
<name>A0ABQ5VC02_9PROT</name>
<sequence length="404" mass="45024">MAVELDSADLQLGELLVEPEASGLIGEIAWTVIGRVRLDIADTLEPGEQEGQSAFRGAMNRRLFLGDDTDLELREAYADIVKGNWFIRAGKQQVVWGQADGLHVLDRINPLSFREFILGDFEDLRIPTWMVNAERPVGDVTLQFLWMFDHTYDEVPRLGTFAVMSPLFVPQVPDTFNGEVFLGEANRPDRFVRDDDFGVRLTGFTSGWDWSLNALYAYGDGQVFRQTEEADRIDVTPTYERSWLFGGSASNTFGKATLRAELGWQSDVFSLLENRLDLGGVVNTDEISGVVGLDYQMNADTFLSAQLFVRHIGEAPAGLVRDRTEATLSGLYRRQFRNDTVEVEALILQGLNRGDGLVQIDASYELSDTTSIGLGVDLFYGTLDATFGQFSSSDRISAVLSYNF</sequence>